<reference evidence="9 10" key="1">
    <citation type="submission" date="2019-06" db="EMBL/GenBank/DDBJ databases">
        <title>New taxonomy in bacterial strain CC-CFT640, isolated from vineyard.</title>
        <authorList>
            <person name="Lin S.-Y."/>
            <person name="Tsai C.-F."/>
            <person name="Young C.-C."/>
        </authorList>
    </citation>
    <scope>NUCLEOTIDE SEQUENCE [LARGE SCALE GENOMIC DNA]</scope>
    <source>
        <strain evidence="9 10">CC-CFT640</strain>
    </source>
</reference>
<dbReference type="NCBIfam" id="NF033914">
    <property type="entry name" value="antiphage_ZorA_1"/>
    <property type="match status" value="1"/>
</dbReference>
<keyword evidence="4 7" id="KW-1133">Transmembrane helix</keyword>
<dbReference type="OrthoDB" id="5741017at2"/>
<evidence type="ECO:0000256" key="1">
    <source>
        <dbReference type="ARBA" id="ARBA00004651"/>
    </source>
</evidence>
<dbReference type="GO" id="GO:0005886">
    <property type="term" value="C:plasma membrane"/>
    <property type="evidence" value="ECO:0007669"/>
    <property type="project" value="UniProtKB-SubCell"/>
</dbReference>
<keyword evidence="6" id="KW-0653">Protein transport</keyword>
<feature type="domain" description="MotA/TolQ/ExbB proton channel" evidence="8">
    <location>
        <begin position="149"/>
        <end position="219"/>
    </location>
</feature>
<feature type="transmembrane region" description="Helical" evidence="7">
    <location>
        <begin position="28"/>
        <end position="48"/>
    </location>
</feature>
<keyword evidence="6" id="KW-0813">Transport</keyword>
<keyword evidence="2" id="KW-1003">Cell membrane</keyword>
<dbReference type="GO" id="GO:0015031">
    <property type="term" value="P:protein transport"/>
    <property type="evidence" value="ECO:0007669"/>
    <property type="project" value="UniProtKB-KW"/>
</dbReference>
<accession>A0A5C8P9V8</accession>
<evidence type="ECO:0000256" key="4">
    <source>
        <dbReference type="ARBA" id="ARBA00022989"/>
    </source>
</evidence>
<gene>
    <name evidence="9" type="ORF">FHP25_35405</name>
</gene>
<evidence type="ECO:0000256" key="7">
    <source>
        <dbReference type="SAM" id="Phobius"/>
    </source>
</evidence>
<dbReference type="Pfam" id="PF01618">
    <property type="entry name" value="MotA_ExbB"/>
    <property type="match status" value="1"/>
</dbReference>
<evidence type="ECO:0000256" key="6">
    <source>
        <dbReference type="RuleBase" id="RU004057"/>
    </source>
</evidence>
<dbReference type="RefSeq" id="WP_147851734.1">
    <property type="nucleotide sequence ID" value="NZ_VDUZ01000063.1"/>
</dbReference>
<evidence type="ECO:0000256" key="5">
    <source>
        <dbReference type="ARBA" id="ARBA00023136"/>
    </source>
</evidence>
<dbReference type="Proteomes" id="UP000321638">
    <property type="component" value="Unassembled WGS sequence"/>
</dbReference>
<evidence type="ECO:0000256" key="3">
    <source>
        <dbReference type="ARBA" id="ARBA00022692"/>
    </source>
</evidence>
<evidence type="ECO:0000313" key="10">
    <source>
        <dbReference type="Proteomes" id="UP000321638"/>
    </source>
</evidence>
<organism evidence="9 10">
    <name type="scientific">Vineibacter terrae</name>
    <dbReference type="NCBI Taxonomy" id="2586908"/>
    <lineage>
        <taxon>Bacteria</taxon>
        <taxon>Pseudomonadati</taxon>
        <taxon>Pseudomonadota</taxon>
        <taxon>Alphaproteobacteria</taxon>
        <taxon>Hyphomicrobiales</taxon>
        <taxon>Vineibacter</taxon>
    </lineage>
</organism>
<feature type="transmembrane region" description="Helical" evidence="7">
    <location>
        <begin position="189"/>
        <end position="210"/>
    </location>
</feature>
<sequence length="678" mass="72867">MFQEIQEIGRSTVSFILSAANILVREEFPGYVALGLVALLAICTILFIRQTSRQERAVAWLTRQIESSHSGADFSRDIDRLSAAIDQGGSNRYRHNLARAWLKYRETLVPHEEDGKIILRNAVRPSTFLNPEDLGFGVGGWRIMPGLFVSVGLFLTFLGLIAALQSLGGRAAIDSAAMQELLSVASAKFIMSLTGLFCSIVFTIFLRIFYGRLEKAIHDLCGAIERHLTYISLEALAAEQLNATREQREHFRLIGMELVAEIGRPLREELPAAIQNSIADAMAPIVEKVGKMGTEGVGDMVSGLSSQLTDSIGLALSEASQKISDASDRLGSLADRFDQSSGRIGSEMEGVTERVAQAVEDLRAALMNTAEVTGGTFSEGAEKLLSVMNRTLEGIRDNTGEGARAMSAAADDMRRAAASFKQEIEAATRTGTETAQERMKLASQQVADQIGNAGKDVAEVFNRTSAEIARVAEDVSQRAGAGLLAPLAEIGTRLEALINQLNQGASDMRRMSDGVRAGADASEKAAGTFKGAAAELVAAATPVKSIADRMDSSIRQLTDSTQRVASTVTRSAEATADSAASALAAAREILGSETKAIESALGGVTVMLERLRGQGDRLDDMDGKLGQAFELYTENVEKAVQGMFGHVRDMQNRLSPALDTMREIVEQAEQFAPQSRRA</sequence>
<evidence type="ECO:0000256" key="2">
    <source>
        <dbReference type="ARBA" id="ARBA00022475"/>
    </source>
</evidence>
<dbReference type="AlphaFoldDB" id="A0A5C8P9V8"/>
<dbReference type="SUPFAM" id="SSF58113">
    <property type="entry name" value="Apolipoprotein A-I"/>
    <property type="match status" value="1"/>
</dbReference>
<keyword evidence="10" id="KW-1185">Reference proteome</keyword>
<name>A0A5C8P9V8_9HYPH</name>
<proteinExistence type="inferred from homology"/>
<evidence type="ECO:0000313" key="9">
    <source>
        <dbReference type="EMBL" id="TXL70221.1"/>
    </source>
</evidence>
<dbReference type="EMBL" id="VDUZ01000063">
    <property type="protein sequence ID" value="TXL70221.1"/>
    <property type="molecule type" value="Genomic_DNA"/>
</dbReference>
<dbReference type="InterPro" id="IPR002898">
    <property type="entry name" value="MotA_ExbB_proton_chnl"/>
</dbReference>
<feature type="transmembrane region" description="Helical" evidence="7">
    <location>
        <begin position="147"/>
        <end position="169"/>
    </location>
</feature>
<dbReference type="Gene3D" id="1.20.120.20">
    <property type="entry name" value="Apolipoprotein"/>
    <property type="match status" value="1"/>
</dbReference>
<keyword evidence="3 7" id="KW-0812">Transmembrane</keyword>
<comment type="subcellular location">
    <subcellularLocation>
        <location evidence="1">Cell membrane</location>
        <topology evidence="1">Multi-pass membrane protein</topology>
    </subcellularLocation>
    <subcellularLocation>
        <location evidence="6">Membrane</location>
        <topology evidence="6">Multi-pass membrane protein</topology>
    </subcellularLocation>
</comment>
<protein>
    <recommendedName>
        <fullName evidence="8">MotA/TolQ/ExbB proton channel domain-containing protein</fullName>
    </recommendedName>
</protein>
<comment type="caution">
    <text evidence="9">The sequence shown here is derived from an EMBL/GenBank/DDBJ whole genome shotgun (WGS) entry which is preliminary data.</text>
</comment>
<keyword evidence="5 7" id="KW-0472">Membrane</keyword>
<comment type="similarity">
    <text evidence="6">Belongs to the exbB/tolQ family.</text>
</comment>
<evidence type="ECO:0000259" key="8">
    <source>
        <dbReference type="Pfam" id="PF01618"/>
    </source>
</evidence>